<protein>
    <submittedName>
        <fullName evidence="2">Uncharacterized protein</fullName>
    </submittedName>
</protein>
<proteinExistence type="predicted"/>
<feature type="compositionally biased region" description="Basic and acidic residues" evidence="1">
    <location>
        <begin position="158"/>
        <end position="172"/>
    </location>
</feature>
<feature type="compositionally biased region" description="Basic and acidic residues" evidence="1">
    <location>
        <begin position="255"/>
        <end position="265"/>
    </location>
</feature>
<reference evidence="2" key="1">
    <citation type="submission" date="2021-01" db="EMBL/GenBank/DDBJ databases">
        <authorList>
            <person name="Kaushik A."/>
        </authorList>
    </citation>
    <scope>NUCLEOTIDE SEQUENCE</scope>
    <source>
        <strain evidence="2">AG2-2IIIB</strain>
    </source>
</reference>
<dbReference type="EMBL" id="CAJMWT010000928">
    <property type="protein sequence ID" value="CAE6364320.1"/>
    <property type="molecule type" value="Genomic_DNA"/>
</dbReference>
<organism evidence="2 3">
    <name type="scientific">Rhizoctonia solani</name>
    <dbReference type="NCBI Taxonomy" id="456999"/>
    <lineage>
        <taxon>Eukaryota</taxon>
        <taxon>Fungi</taxon>
        <taxon>Dikarya</taxon>
        <taxon>Basidiomycota</taxon>
        <taxon>Agaricomycotina</taxon>
        <taxon>Agaricomycetes</taxon>
        <taxon>Cantharellales</taxon>
        <taxon>Ceratobasidiaceae</taxon>
        <taxon>Rhizoctonia</taxon>
    </lineage>
</organism>
<evidence type="ECO:0000313" key="2">
    <source>
        <dbReference type="EMBL" id="CAE6364320.1"/>
    </source>
</evidence>
<evidence type="ECO:0000256" key="1">
    <source>
        <dbReference type="SAM" id="MobiDB-lite"/>
    </source>
</evidence>
<evidence type="ECO:0000313" key="3">
    <source>
        <dbReference type="Proteomes" id="UP000663843"/>
    </source>
</evidence>
<feature type="region of interest" description="Disordered" evidence="1">
    <location>
        <begin position="250"/>
        <end position="286"/>
    </location>
</feature>
<comment type="caution">
    <text evidence="2">The sequence shown here is derived from an EMBL/GenBank/DDBJ whole genome shotgun (WGS) entry which is preliminary data.</text>
</comment>
<sequence length="326" mass="36081">MDVVSSLKHSVRPNPQAVSNHLDLGMIATLSSQVLYIPPPNTMFSTHIFGSAQPRRASGDRARASKVYLSSGTSVDMTNTYSRSAKEAEYLAEKAAVQRSQDKLQRSLFGHDLESSRYKRSLDLEIPTKPSSDIFSPLIPTSPLPQYSYPPQYSPPRRSNELPKEATPEPQRRTHTRSAPREVSPPPKYHREDVVDLNDLYSGAKPRSAGRALPRSKPIETFDCGAIYDLVGDHTVDMTPPKPGRLALAASRESPSSKKQFESHKRQIRNQVPSRTEELDNDPEVDDLSKNILGDIAAIGGSSSRHAANRGAFHHALNVGRPRARF</sequence>
<gene>
    <name evidence="2" type="ORF">RDB_LOCUS14435</name>
</gene>
<accession>A0A8H2WC74</accession>
<dbReference type="AlphaFoldDB" id="A0A8H2WC74"/>
<name>A0A8H2WC74_9AGAM</name>
<feature type="region of interest" description="Disordered" evidence="1">
    <location>
        <begin position="129"/>
        <end position="215"/>
    </location>
</feature>
<dbReference type="Proteomes" id="UP000663843">
    <property type="component" value="Unassembled WGS sequence"/>
</dbReference>